<dbReference type="AlphaFoldDB" id="A0A1C7EKS6"/>
<evidence type="ECO:0000313" key="3">
    <source>
        <dbReference type="Proteomes" id="UP000092495"/>
    </source>
</evidence>
<name>A0A1C7EKS6_9BACL</name>
<proteinExistence type="predicted"/>
<dbReference type="Proteomes" id="UP000092495">
    <property type="component" value="Chromosome"/>
</dbReference>
<dbReference type="RefSeq" id="WP_065527290.1">
    <property type="nucleotide sequence ID" value="NZ_CP016543.2"/>
</dbReference>
<dbReference type="OrthoDB" id="2390014at2"/>
<organism evidence="2 3">
    <name type="scientific">Planococcus donghaensis</name>
    <dbReference type="NCBI Taxonomy" id="414778"/>
    <lineage>
        <taxon>Bacteria</taxon>
        <taxon>Bacillati</taxon>
        <taxon>Bacillota</taxon>
        <taxon>Bacilli</taxon>
        <taxon>Bacillales</taxon>
        <taxon>Caryophanaceae</taxon>
        <taxon>Planococcus</taxon>
    </lineage>
</organism>
<feature type="compositionally biased region" description="Basic and acidic residues" evidence="1">
    <location>
        <begin position="90"/>
        <end position="102"/>
    </location>
</feature>
<dbReference type="KEGG" id="pdg:BCM40_13710"/>
<gene>
    <name evidence="2" type="ORF">BCM40_13710</name>
</gene>
<feature type="region of interest" description="Disordered" evidence="1">
    <location>
        <begin position="43"/>
        <end position="130"/>
    </location>
</feature>
<feature type="compositionally biased region" description="Polar residues" evidence="1">
    <location>
        <begin position="116"/>
        <end position="130"/>
    </location>
</feature>
<keyword evidence="3" id="KW-1185">Reference proteome</keyword>
<protein>
    <submittedName>
        <fullName evidence="2">Uncharacterized protein</fullName>
    </submittedName>
</protein>
<evidence type="ECO:0000313" key="2">
    <source>
        <dbReference type="EMBL" id="ANU24335.1"/>
    </source>
</evidence>
<reference evidence="2" key="1">
    <citation type="submission" date="2016-10" db="EMBL/GenBank/DDBJ databases">
        <authorList>
            <person name="See-Too W.S."/>
        </authorList>
    </citation>
    <scope>NUCLEOTIDE SEQUENCE</scope>
    <source>
        <strain evidence="2">DSM 22276</strain>
    </source>
</reference>
<evidence type="ECO:0000256" key="1">
    <source>
        <dbReference type="SAM" id="MobiDB-lite"/>
    </source>
</evidence>
<feature type="compositionally biased region" description="Acidic residues" evidence="1">
    <location>
        <begin position="61"/>
        <end position="74"/>
    </location>
</feature>
<sequence>MARGRGLLMAGLAAGAYAYFKNPENREKATKAFNDAKVKVNSYMESQNLDKSGNTNPNPDEPSDTLEDPQEDMVAEGGATTTIQYYNEQQQKKEETDSEDVKLSSNDVSEEKAENTDSATPENKVNTDNL</sequence>
<dbReference type="EMBL" id="CP016543">
    <property type="protein sequence ID" value="ANU24335.1"/>
    <property type="molecule type" value="Genomic_DNA"/>
</dbReference>
<accession>A0A1C7EKS6</accession>
<feature type="compositionally biased region" description="Polar residues" evidence="1">
    <location>
        <begin position="43"/>
        <end position="58"/>
    </location>
</feature>